<dbReference type="AlphaFoldDB" id="A0A6V8KXL3"/>
<reference evidence="1 2" key="1">
    <citation type="submission" date="2020-03" db="EMBL/GenBank/DDBJ databases">
        <title>Whole genome shotgun sequence of Phytohabitans rumicis NBRC 108638.</title>
        <authorList>
            <person name="Komaki H."/>
            <person name="Tamura T."/>
        </authorList>
    </citation>
    <scope>NUCLEOTIDE SEQUENCE [LARGE SCALE GENOMIC DNA]</scope>
    <source>
        <strain evidence="1 2">NBRC 108638</strain>
    </source>
</reference>
<accession>A0A6V8KXL3</accession>
<dbReference type="Proteomes" id="UP000482960">
    <property type="component" value="Unassembled WGS sequence"/>
</dbReference>
<dbReference type="RefSeq" id="WP_173074019.1">
    <property type="nucleotide sequence ID" value="NZ_BAABJB010000016.1"/>
</dbReference>
<sequence>MTALYSSAAAVSTQLQAAADTSSGPPPPPAVLDWLARLRLLDGVPFAYLVSDAGLLPLESIRFAFLDRNWVDAAVDGALAAGAGTIRERTHLRARHGTIRTAVDAAEREVWAARTGQAWEPAAAEVVTGFLLRSRAVAGWPGLHVRAARAGQQVRPLRIERLAPAVLLVLFDGLPDEVVIEEPRQGLQLGFEEPSPDRREVPGPAGAVPVPFRPGAPGVVDVAALAAALGATSPATLAIQLVQLPYRQVFTGVPNQPSFVPSISLDDLDNAWGAA</sequence>
<name>A0A6V8KXL3_9ACTN</name>
<dbReference type="EMBL" id="BLPG01000001">
    <property type="protein sequence ID" value="GFJ87171.1"/>
    <property type="molecule type" value="Genomic_DNA"/>
</dbReference>
<gene>
    <name evidence="1" type="ORF">Prum_008130</name>
</gene>
<reference evidence="1 2" key="2">
    <citation type="submission" date="2020-03" db="EMBL/GenBank/DDBJ databases">
        <authorList>
            <person name="Ichikawa N."/>
            <person name="Kimura A."/>
            <person name="Kitahashi Y."/>
            <person name="Uohara A."/>
        </authorList>
    </citation>
    <scope>NUCLEOTIDE SEQUENCE [LARGE SCALE GENOMIC DNA]</scope>
    <source>
        <strain evidence="1 2">NBRC 108638</strain>
    </source>
</reference>
<evidence type="ECO:0000313" key="1">
    <source>
        <dbReference type="EMBL" id="GFJ87171.1"/>
    </source>
</evidence>
<evidence type="ECO:0000313" key="2">
    <source>
        <dbReference type="Proteomes" id="UP000482960"/>
    </source>
</evidence>
<organism evidence="1 2">
    <name type="scientific">Phytohabitans rumicis</name>
    <dbReference type="NCBI Taxonomy" id="1076125"/>
    <lineage>
        <taxon>Bacteria</taxon>
        <taxon>Bacillati</taxon>
        <taxon>Actinomycetota</taxon>
        <taxon>Actinomycetes</taxon>
        <taxon>Micromonosporales</taxon>
        <taxon>Micromonosporaceae</taxon>
    </lineage>
</organism>
<proteinExistence type="predicted"/>
<comment type="caution">
    <text evidence="1">The sequence shown here is derived from an EMBL/GenBank/DDBJ whole genome shotgun (WGS) entry which is preliminary data.</text>
</comment>
<protein>
    <submittedName>
        <fullName evidence="1">Uncharacterized protein</fullName>
    </submittedName>
</protein>
<keyword evidence="2" id="KW-1185">Reference proteome</keyword>